<dbReference type="PANTHER" id="PTHR47495">
    <property type="entry name" value="ALDEHYDE DEHYDROGENASE"/>
    <property type="match status" value="1"/>
</dbReference>
<dbReference type="InterPro" id="IPR012368">
    <property type="entry name" value="OxRdtase_Mopterin-bd_su_IorB"/>
</dbReference>
<evidence type="ECO:0000313" key="3">
    <source>
        <dbReference type="EMBL" id="AXE20116.1"/>
    </source>
</evidence>
<feature type="domain" description="Aldehyde oxidase/xanthine dehydrogenase a/b hammerhead" evidence="2">
    <location>
        <begin position="218"/>
        <end position="296"/>
    </location>
</feature>
<proteinExistence type="predicted"/>
<evidence type="ECO:0000313" key="4">
    <source>
        <dbReference type="Proteomes" id="UP000251993"/>
    </source>
</evidence>
<gene>
    <name evidence="3" type="ORF">DR864_21375</name>
</gene>
<dbReference type="KEGG" id="run:DR864_21375"/>
<dbReference type="Pfam" id="PF02738">
    <property type="entry name" value="MoCoBD_1"/>
    <property type="match status" value="1"/>
</dbReference>
<dbReference type="Proteomes" id="UP000251993">
    <property type="component" value="Chromosome"/>
</dbReference>
<dbReference type="InterPro" id="IPR037165">
    <property type="entry name" value="AldOxase/xan_DH_Mopterin-bd_sf"/>
</dbReference>
<evidence type="ECO:0000256" key="1">
    <source>
        <dbReference type="SAM" id="Phobius"/>
    </source>
</evidence>
<dbReference type="Pfam" id="PF20256">
    <property type="entry name" value="MoCoBD_2"/>
    <property type="match status" value="2"/>
</dbReference>
<protein>
    <submittedName>
        <fullName evidence="3">Xanthine dehydrogenase family protein molybdopterin-binding subunit</fullName>
    </submittedName>
</protein>
<reference evidence="3 4" key="1">
    <citation type="submission" date="2018-07" db="EMBL/GenBank/DDBJ databases">
        <title>Genome sequencing of Runella.</title>
        <authorList>
            <person name="Baek M.-G."/>
            <person name="Yi H."/>
        </authorList>
    </citation>
    <scope>NUCLEOTIDE SEQUENCE [LARGE SCALE GENOMIC DNA]</scope>
    <source>
        <strain evidence="3 4">HYN0085</strain>
    </source>
</reference>
<dbReference type="PANTHER" id="PTHR47495:SF2">
    <property type="entry name" value="ALDEHYDE DEHYDROGENASE"/>
    <property type="match status" value="1"/>
</dbReference>
<dbReference type="SMART" id="SM01008">
    <property type="entry name" value="Ald_Xan_dh_C"/>
    <property type="match status" value="1"/>
</dbReference>
<dbReference type="PIRSF" id="PIRSF036389">
    <property type="entry name" value="IOR_B"/>
    <property type="match status" value="1"/>
</dbReference>
<dbReference type="GO" id="GO:0016491">
    <property type="term" value="F:oxidoreductase activity"/>
    <property type="evidence" value="ECO:0007669"/>
    <property type="project" value="InterPro"/>
</dbReference>
<dbReference type="InterPro" id="IPR008274">
    <property type="entry name" value="AldOxase/xan_DH_MoCoBD1"/>
</dbReference>
<evidence type="ECO:0000259" key="2">
    <source>
        <dbReference type="SMART" id="SM01008"/>
    </source>
</evidence>
<accession>A0A344TN95</accession>
<dbReference type="Gene3D" id="3.30.365.10">
    <property type="entry name" value="Aldehyde oxidase/xanthine dehydrogenase, molybdopterin binding domain"/>
    <property type="match status" value="4"/>
</dbReference>
<sequence length="724" mass="79071">MATEDKKTKKKFSRRKFLQRGAIIFGGTVVAVIASKGPIRRFLAQKAENMDFPLLVSTQEPSFWFEVLPDNTILYKSTKLEMGQGIFTGLAMLAAEELEVSLEQIKVVHANTANGVEDSLGTGGSNTTLSLFKPIREVAATLREMLKAQAAKQWGVPVASIKVENGIMTSGTHKATYYEISTSTQEWETPETPALKPSSAFKYVGKDVKRIDLKPKVTGKPIFGIDQTFPDMLYAVMLQSPYIGGTLKKLNTQEAAKVNGVVKIVEDKELVAVVAKNRYAAEMGLQKIEAEWDVPKKWQQAEFEALTTVGIGTDVRIQSEGSPESLLEEAPNQVFKQEYRTPLATHAHMEPHGAVAHVEKDKATMYVGTQASTLFRSAIAKAIDVETEQLNIETTYAGGSFGRRIDSKHSEKVARIAKIVGKPVHVFNTRTQEFQNAIYRPQTHHVLAAKIGENGTIEAITHSQATPDQVLGAIPANIGYTLLGADFVSAGHGASILYNIEHKSATLWQNKLPVHTGIWRSVGMFPNTFAIESFINELAHKTGKDPLKMRLELLAGNEQINQRYKKVLEMLAEKSGWNQPKAAGIGRGIAIGNDRKSIAAAVIEVMIVNNQIQVKKVTQVLDAGLAINPEGIRMQVEGATMMGITAALYEGLTIKDGQITATNFHEYPMTKLSDTPEIEVIILEGHSEPYGVGEPPLAPVAPAIAAAVFDLTGKNLRTLPLKLS</sequence>
<dbReference type="Gene3D" id="3.90.1170.50">
    <property type="entry name" value="Aldehyde oxidase/xanthine dehydrogenase, a/b hammerhead"/>
    <property type="match status" value="1"/>
</dbReference>
<dbReference type="InterPro" id="IPR052516">
    <property type="entry name" value="N-heterocyclic_Hydroxylase"/>
</dbReference>
<keyword evidence="1" id="KW-1133">Transmembrane helix</keyword>
<keyword evidence="4" id="KW-1185">Reference proteome</keyword>
<dbReference type="AlphaFoldDB" id="A0A344TN95"/>
<dbReference type="SUPFAM" id="SSF56003">
    <property type="entry name" value="Molybdenum cofactor-binding domain"/>
    <property type="match status" value="2"/>
</dbReference>
<dbReference type="EMBL" id="CP030850">
    <property type="protein sequence ID" value="AXE20116.1"/>
    <property type="molecule type" value="Genomic_DNA"/>
</dbReference>
<dbReference type="InterPro" id="IPR000674">
    <property type="entry name" value="Ald_Oxase/Xan_DH_a/b"/>
</dbReference>
<organism evidence="3 4">
    <name type="scientific">Runella rosea</name>
    <dbReference type="NCBI Taxonomy" id="2259595"/>
    <lineage>
        <taxon>Bacteria</taxon>
        <taxon>Pseudomonadati</taxon>
        <taxon>Bacteroidota</taxon>
        <taxon>Cytophagia</taxon>
        <taxon>Cytophagales</taxon>
        <taxon>Spirosomataceae</taxon>
        <taxon>Runella</taxon>
    </lineage>
</organism>
<keyword evidence="1" id="KW-0812">Transmembrane</keyword>
<feature type="transmembrane region" description="Helical" evidence="1">
    <location>
        <begin position="21"/>
        <end position="39"/>
    </location>
</feature>
<dbReference type="RefSeq" id="WP_114068882.1">
    <property type="nucleotide sequence ID" value="NZ_CP030850.1"/>
</dbReference>
<keyword evidence="1" id="KW-0472">Membrane</keyword>
<dbReference type="OrthoDB" id="9767994at2"/>
<name>A0A344TN95_9BACT</name>
<dbReference type="InterPro" id="IPR046867">
    <property type="entry name" value="AldOxase/xan_DH_MoCoBD2"/>
</dbReference>